<dbReference type="EMBL" id="BGZK01000196">
    <property type="protein sequence ID" value="GBP27593.1"/>
    <property type="molecule type" value="Genomic_DNA"/>
</dbReference>
<evidence type="ECO:0000259" key="3">
    <source>
        <dbReference type="Pfam" id="PF00808"/>
    </source>
</evidence>
<dbReference type="PANTHER" id="PTHR10252">
    <property type="entry name" value="HISTONE-LIKE TRANSCRIPTION FACTOR CCAAT-RELATED"/>
    <property type="match status" value="1"/>
</dbReference>
<dbReference type="GO" id="GO:0008622">
    <property type="term" value="C:epsilon DNA polymerase complex"/>
    <property type="evidence" value="ECO:0007669"/>
    <property type="project" value="TreeGrafter"/>
</dbReference>
<protein>
    <submittedName>
        <fullName evidence="4">DNA polymerase epsilon subunit 4</fullName>
    </submittedName>
</protein>
<dbReference type="SUPFAM" id="SSF47113">
    <property type="entry name" value="Histone-fold"/>
    <property type="match status" value="1"/>
</dbReference>
<feature type="domain" description="Transcription factor CBF/NF-Y/archaeal histone" evidence="3">
    <location>
        <begin position="73"/>
        <end position="132"/>
    </location>
</feature>
<reference evidence="4 5" key="1">
    <citation type="journal article" date="2019" name="Commun. Biol.">
        <title>The bagworm genome reveals a unique fibroin gene that provides high tensile strength.</title>
        <authorList>
            <person name="Kono N."/>
            <person name="Nakamura H."/>
            <person name="Ohtoshi R."/>
            <person name="Tomita M."/>
            <person name="Numata K."/>
            <person name="Arakawa K."/>
        </authorList>
    </citation>
    <scope>NUCLEOTIDE SEQUENCE [LARGE SCALE GENOMIC DNA]</scope>
</reference>
<dbReference type="GO" id="GO:0046982">
    <property type="term" value="F:protein heterodimerization activity"/>
    <property type="evidence" value="ECO:0007669"/>
    <property type="project" value="InterPro"/>
</dbReference>
<name>A0A4C1UMB0_EUMVA</name>
<dbReference type="CDD" id="cd22929">
    <property type="entry name" value="HFD_POLE4-like"/>
    <property type="match status" value="1"/>
</dbReference>
<keyword evidence="2" id="KW-0539">Nucleus</keyword>
<evidence type="ECO:0000256" key="2">
    <source>
        <dbReference type="ARBA" id="ARBA00023242"/>
    </source>
</evidence>
<sequence length="151" mass="17189">MTEEDNYTDIDISDVIDDSEQFIEHEKPCSGSELQESEPFNIVQESEYTNTENIQTAVTETKRSKTEVVRSTRLPIGRIKAIMKMDPDVNIINTDAAFLVTKATELFLETIAKETYTYTASKKRKTIAKKDLDNIINMVDCLCFLEGAMDF</sequence>
<dbReference type="InterPro" id="IPR009072">
    <property type="entry name" value="Histone-fold"/>
</dbReference>
<dbReference type="InterPro" id="IPR050568">
    <property type="entry name" value="Transcr_DNA_Rep_Reg"/>
</dbReference>
<dbReference type="Gene3D" id="1.10.20.10">
    <property type="entry name" value="Histone, subunit A"/>
    <property type="match status" value="1"/>
</dbReference>
<dbReference type="GO" id="GO:0006261">
    <property type="term" value="P:DNA-templated DNA replication"/>
    <property type="evidence" value="ECO:0007669"/>
    <property type="project" value="TreeGrafter"/>
</dbReference>
<dbReference type="AlphaFoldDB" id="A0A4C1UMB0"/>
<dbReference type="PANTHER" id="PTHR10252:SF79">
    <property type="entry name" value="DNA POLYMERASE EPSILON SUBUNIT 4"/>
    <property type="match status" value="1"/>
</dbReference>
<evidence type="ECO:0000256" key="1">
    <source>
        <dbReference type="ARBA" id="ARBA00004123"/>
    </source>
</evidence>
<dbReference type="Proteomes" id="UP000299102">
    <property type="component" value="Unassembled WGS sequence"/>
</dbReference>
<dbReference type="STRING" id="151549.A0A4C1UMB0"/>
<evidence type="ECO:0000313" key="5">
    <source>
        <dbReference type="Proteomes" id="UP000299102"/>
    </source>
</evidence>
<proteinExistence type="predicted"/>
<comment type="subcellular location">
    <subcellularLocation>
        <location evidence="1">Nucleus</location>
    </subcellularLocation>
</comment>
<evidence type="ECO:0000313" key="4">
    <source>
        <dbReference type="EMBL" id="GBP27593.1"/>
    </source>
</evidence>
<dbReference type="Pfam" id="PF00808">
    <property type="entry name" value="CBFD_NFYB_HMF"/>
    <property type="match status" value="1"/>
</dbReference>
<comment type="caution">
    <text evidence="4">The sequence shown here is derived from an EMBL/GenBank/DDBJ whole genome shotgun (WGS) entry which is preliminary data.</text>
</comment>
<dbReference type="OrthoDB" id="636685at2759"/>
<keyword evidence="5" id="KW-1185">Reference proteome</keyword>
<accession>A0A4C1UMB0</accession>
<dbReference type="InterPro" id="IPR003958">
    <property type="entry name" value="CBFA_NFYB_domain"/>
</dbReference>
<organism evidence="4 5">
    <name type="scientific">Eumeta variegata</name>
    <name type="common">Bagworm moth</name>
    <name type="synonym">Eumeta japonica</name>
    <dbReference type="NCBI Taxonomy" id="151549"/>
    <lineage>
        <taxon>Eukaryota</taxon>
        <taxon>Metazoa</taxon>
        <taxon>Ecdysozoa</taxon>
        <taxon>Arthropoda</taxon>
        <taxon>Hexapoda</taxon>
        <taxon>Insecta</taxon>
        <taxon>Pterygota</taxon>
        <taxon>Neoptera</taxon>
        <taxon>Endopterygota</taxon>
        <taxon>Lepidoptera</taxon>
        <taxon>Glossata</taxon>
        <taxon>Ditrysia</taxon>
        <taxon>Tineoidea</taxon>
        <taxon>Psychidae</taxon>
        <taxon>Oiketicinae</taxon>
        <taxon>Eumeta</taxon>
    </lineage>
</organism>
<gene>
    <name evidence="4" type="primary">Pole4</name>
    <name evidence="4" type="ORF">EVAR_102845_1</name>
</gene>